<feature type="region of interest" description="Disordered" evidence="2">
    <location>
        <begin position="362"/>
        <end position="461"/>
    </location>
</feature>
<feature type="compositionally biased region" description="Basic and acidic residues" evidence="2">
    <location>
        <begin position="1176"/>
        <end position="1190"/>
    </location>
</feature>
<evidence type="ECO:0000259" key="4">
    <source>
        <dbReference type="Pfam" id="PF25779"/>
    </source>
</evidence>
<protein>
    <submittedName>
        <fullName evidence="5">Centromere protein J</fullName>
    </submittedName>
</protein>
<feature type="region of interest" description="Disordered" evidence="2">
    <location>
        <begin position="82"/>
        <end position="103"/>
    </location>
</feature>
<reference evidence="5" key="2">
    <citation type="submission" date="2025-08" db="UniProtKB">
        <authorList>
            <consortium name="Ensembl"/>
        </authorList>
    </citation>
    <scope>IDENTIFICATION</scope>
</reference>
<dbReference type="GO" id="GO:0005814">
    <property type="term" value="C:centriole"/>
    <property type="evidence" value="ECO:0007669"/>
    <property type="project" value="TreeGrafter"/>
</dbReference>
<dbReference type="PANTHER" id="PTHR10331:SF27">
    <property type="entry name" value="CENTROMERE PROTEIN J"/>
    <property type="match status" value="1"/>
</dbReference>
<feature type="domain" description="CENPJ tubulin-binding region" evidence="4">
    <location>
        <begin position="332"/>
        <end position="395"/>
    </location>
</feature>
<feature type="domain" description="Centromere protein J C-terminal" evidence="3">
    <location>
        <begin position="1196"/>
        <end position="1228"/>
    </location>
</feature>
<dbReference type="GeneTree" id="ENSGT00530000063927"/>
<reference evidence="5 6" key="1">
    <citation type="submission" date="2018-03" db="EMBL/GenBank/DDBJ databases">
        <title>Finding Nemo's genes: A chromosome-scale reference assembly of the genome of the orange clownfish Amphiprion percula.</title>
        <authorList>
            <person name="Lehmann R."/>
        </authorList>
    </citation>
    <scope>NUCLEOTIDE SEQUENCE</scope>
</reference>
<keyword evidence="6" id="KW-1185">Reference proteome</keyword>
<dbReference type="GO" id="GO:0060271">
    <property type="term" value="P:cilium assembly"/>
    <property type="evidence" value="ECO:0007669"/>
    <property type="project" value="TreeGrafter"/>
</dbReference>
<feature type="compositionally biased region" description="Basic and acidic residues" evidence="2">
    <location>
        <begin position="744"/>
        <end position="760"/>
    </location>
</feature>
<dbReference type="GO" id="GO:0005813">
    <property type="term" value="C:centrosome"/>
    <property type="evidence" value="ECO:0007669"/>
    <property type="project" value="TreeGrafter"/>
</dbReference>
<dbReference type="Gene3D" id="2.60.450.20">
    <property type="match status" value="1"/>
</dbReference>
<dbReference type="InterPro" id="IPR058029">
    <property type="entry name" value="Tubulin-bd_CENPJ"/>
</dbReference>
<feature type="domain" description="Centromere protein J C-terminal" evidence="3">
    <location>
        <begin position="1304"/>
        <end position="1338"/>
    </location>
</feature>
<dbReference type="InterPro" id="IPR047002">
    <property type="entry name" value="Tcp10_C_sf"/>
</dbReference>
<name>A0A3P8TZB4_AMPPE</name>
<feature type="compositionally biased region" description="Polar residues" evidence="2">
    <location>
        <begin position="1113"/>
        <end position="1126"/>
    </location>
</feature>
<feature type="region of interest" description="Disordered" evidence="2">
    <location>
        <begin position="637"/>
        <end position="678"/>
    </location>
</feature>
<feature type="domain" description="Centromere protein J C-terminal" evidence="3">
    <location>
        <begin position="1268"/>
        <end position="1296"/>
    </location>
</feature>
<reference evidence="5" key="3">
    <citation type="submission" date="2025-09" db="UniProtKB">
        <authorList>
            <consortium name="Ensembl"/>
        </authorList>
    </citation>
    <scope>IDENTIFICATION</scope>
</reference>
<dbReference type="STRING" id="161767.ENSAPEP00000031575"/>
<feature type="compositionally biased region" description="Basic and acidic residues" evidence="2">
    <location>
        <begin position="548"/>
        <end position="558"/>
    </location>
</feature>
<dbReference type="PANTHER" id="PTHR10331">
    <property type="entry name" value="T COMPLEX PROTEIN 10"/>
    <property type="match status" value="1"/>
</dbReference>
<feature type="compositionally biased region" description="Basic and acidic residues" evidence="2">
    <location>
        <begin position="1061"/>
        <end position="1070"/>
    </location>
</feature>
<dbReference type="GO" id="GO:0061511">
    <property type="term" value="P:centriole elongation"/>
    <property type="evidence" value="ECO:0007669"/>
    <property type="project" value="TreeGrafter"/>
</dbReference>
<feature type="compositionally biased region" description="Polar residues" evidence="2">
    <location>
        <begin position="1016"/>
        <end position="1034"/>
    </location>
</feature>
<feature type="domain" description="Centromere protein J C-terminal" evidence="3">
    <location>
        <begin position="1343"/>
        <end position="1372"/>
    </location>
</feature>
<dbReference type="InterPro" id="IPR009852">
    <property type="entry name" value="CENPJ_C_dom"/>
</dbReference>
<feature type="compositionally biased region" description="Polar residues" evidence="2">
    <location>
        <begin position="1091"/>
        <end position="1105"/>
    </location>
</feature>
<comment type="similarity">
    <text evidence="1">Belongs to the TCP10 family.</text>
</comment>
<feature type="compositionally biased region" description="Low complexity" evidence="2">
    <location>
        <begin position="1132"/>
        <end position="1145"/>
    </location>
</feature>
<dbReference type="InterPro" id="IPR026581">
    <property type="entry name" value="TCP10L/CENPJ"/>
</dbReference>
<organism evidence="5 6">
    <name type="scientific">Amphiprion percula</name>
    <name type="common">Orange clownfish</name>
    <name type="synonym">Lutjanus percula</name>
    <dbReference type="NCBI Taxonomy" id="161767"/>
    <lineage>
        <taxon>Eukaryota</taxon>
        <taxon>Metazoa</taxon>
        <taxon>Chordata</taxon>
        <taxon>Craniata</taxon>
        <taxon>Vertebrata</taxon>
        <taxon>Euteleostomi</taxon>
        <taxon>Actinopterygii</taxon>
        <taxon>Neopterygii</taxon>
        <taxon>Teleostei</taxon>
        <taxon>Neoteleostei</taxon>
        <taxon>Acanthomorphata</taxon>
        <taxon>Ovalentaria</taxon>
        <taxon>Pomacentridae</taxon>
        <taxon>Amphiprion</taxon>
    </lineage>
</organism>
<evidence type="ECO:0000313" key="5">
    <source>
        <dbReference type="Ensembl" id="ENSAPEP00000031575.1"/>
    </source>
</evidence>
<accession>A0A3P8TZB4</accession>
<evidence type="ECO:0000256" key="1">
    <source>
        <dbReference type="ARBA" id="ARBA00005627"/>
    </source>
</evidence>
<evidence type="ECO:0000313" key="6">
    <source>
        <dbReference type="Proteomes" id="UP000265080"/>
    </source>
</evidence>
<dbReference type="GO" id="GO:0015631">
    <property type="term" value="F:tubulin binding"/>
    <property type="evidence" value="ECO:0007669"/>
    <property type="project" value="TreeGrafter"/>
</dbReference>
<feature type="compositionally biased region" description="Polar residues" evidence="2">
    <location>
        <begin position="420"/>
        <end position="435"/>
    </location>
</feature>
<dbReference type="GO" id="GO:0019904">
    <property type="term" value="F:protein domain specific binding"/>
    <property type="evidence" value="ECO:0007669"/>
    <property type="project" value="Ensembl"/>
</dbReference>
<feature type="region of interest" description="Disordered" evidence="2">
    <location>
        <begin position="852"/>
        <end position="903"/>
    </location>
</feature>
<evidence type="ECO:0000259" key="3">
    <source>
        <dbReference type="Pfam" id="PF07202"/>
    </source>
</evidence>
<dbReference type="Pfam" id="PF25779">
    <property type="entry name" value="Tubulin-bind_CPAP"/>
    <property type="match status" value="1"/>
</dbReference>
<dbReference type="Ensembl" id="ENSAPET00000032408.1">
    <property type="protein sequence ID" value="ENSAPEP00000031575.1"/>
    <property type="gene ID" value="ENSAPEG00000022401.1"/>
</dbReference>
<feature type="region of interest" description="Disordered" evidence="2">
    <location>
        <begin position="693"/>
        <end position="825"/>
    </location>
</feature>
<feature type="region of interest" description="Disordered" evidence="2">
    <location>
        <begin position="534"/>
        <end position="558"/>
    </location>
</feature>
<evidence type="ECO:0000256" key="2">
    <source>
        <dbReference type="SAM" id="MobiDB-lite"/>
    </source>
</evidence>
<proteinExistence type="inferred from homology"/>
<dbReference type="Pfam" id="PF07202">
    <property type="entry name" value="Tcp10_C"/>
    <property type="match status" value="4"/>
</dbReference>
<feature type="region of interest" description="Disordered" evidence="2">
    <location>
        <begin position="1055"/>
        <end position="1201"/>
    </location>
</feature>
<sequence>MSSPAGLHYSQADFLARWMPSSTRAGVILNPSPDLGVPLRHVSAVGSPPLKPDDSFASDFAPLPASADSSCLDVDGLARSLGEERAGGDRPTNGLASVPATNANGQLDSLDEIARKSQDLPLRMKLEQLRKWQQHMQEQLKAHQLEELLHLQEEQQRLLGIMNGSQHCMGEYAESSGASGAEWGEETLHRASHYRESSNSYGINHHGVIWSLRPEQQPGDGQETLLNKNQDYVEVEDDEEGEKYIFRLKITNLNNIFCIYIPYTASAHIYFYFQHTVGIVLVINHVYVKFSHFVFPTDLWNSREDDQKQSVDNSHFPENDDVLMQHNGEVFHDRPIRPGIGGQKQTFEELLEEQLRLEEQRLKSVQQQKSQDEAAQAPPRRAFLKRGEGLSRFTNNHKASLRKTEVKNDPTPQPRAKLISRSNSEPASIQKSSANGVPRLPVQRKTATLNKENRLRGLGLPPQDIRAESKAARTKVLGSHQRQNTEGTELIQTDPDIRQPKHHLLVQGKEQSNRKVGLSVQTTRNSFHNMQTNPVTKQLGTLGGPGKAETDATKEKSCGSKVEITEGRAGTEAGDGAPQDSFELSFQEKLHRWECDRQLENMELGEFELLEQAAEELSFSSNSSFVTKVLQMDQQHRQLQVARGRHQRRLSSTPIKSPPRDVLRRCSSVGSSKNSSAISEGFVETIRDAALKNKVSTEDKEEQDSEREDKHETSDPSSCSGSEFGDQEVVVKSTCCFPAPSKPPYDKRSYQDEDSFRDSASDGAQEEDQQSDISNDDSTLIEDKDSQLRRVVFNDDNTWNDLEEDAIGTANGSREDSPVPKLTASRISPPERILLRKVAVSKVVELDKCAVNLEPDPPPASQLMTKLFPSLKPKTHNAPGPPPSAASEPRKPEEETVPQVQSRQLRERLVELELEIERFKKENATLTKLRQENEKKQENLRKECLQFEQTKAEELAKFEEYKKEENKKLQKERKLFEKHALAVRAIPDKKEREEIQALKQQLSSLQEELRRRESRWTSTHSRLRQQIDSLSQENSSLRDEIHMLEKLRLTTLKKSPVAAPKDTETKEGPKISENTSSVSKGVTFASPLDSRGSSSINPPQSSTAAASRRNSKEGSQGATGTFTWMKSSLRRPSAPSAFSFSSSSSLPGRRTEESSATADKSQEKSPNQEHLNSCSPKRDSPPKEVEHSEAEVPESAQEVITHSDGKIEKVLVSGDRLIVFPNGTRKEVSADGLTVKVTFFNGDTKQMTADQRVIYYYAESQTTHTTYPDGMEVLHFSNNQTEKHFPDGRKEITFPDQTVKNLFPNGREESVLTDGTIIQVKPDGTKEIHFNTGQKEIHTADFKRREYPDGTVKTVYSDGRQETRYPTGRVRIKDKDGNVILDNGA</sequence>
<dbReference type="Proteomes" id="UP000265080">
    <property type="component" value="Chromosome 12"/>
</dbReference>
<feature type="region of interest" description="Disordered" evidence="2">
    <location>
        <begin position="1014"/>
        <end position="1034"/>
    </location>
</feature>
<feature type="compositionally biased region" description="Polar residues" evidence="2">
    <location>
        <begin position="668"/>
        <end position="678"/>
    </location>
</feature>